<gene>
    <name evidence="8" type="ORF">SAMN04488053_101804</name>
</gene>
<keyword evidence="2" id="KW-1003">Cell membrane</keyword>
<accession>A0A1H0B937</accession>
<dbReference type="Pfam" id="PF01895">
    <property type="entry name" value="PhoU"/>
    <property type="match status" value="2"/>
</dbReference>
<dbReference type="Proteomes" id="UP000198778">
    <property type="component" value="Unassembled WGS sequence"/>
</dbReference>
<dbReference type="SUPFAM" id="SSF109755">
    <property type="entry name" value="PhoU-like"/>
    <property type="match status" value="1"/>
</dbReference>
<feature type="transmembrane region" description="Helical" evidence="6">
    <location>
        <begin position="177"/>
        <end position="200"/>
    </location>
</feature>
<feature type="transmembrane region" description="Helical" evidence="6">
    <location>
        <begin position="248"/>
        <end position="266"/>
    </location>
</feature>
<feature type="domain" description="PhoU" evidence="7">
    <location>
        <begin position="349"/>
        <end position="433"/>
    </location>
</feature>
<keyword evidence="5 6" id="KW-0472">Membrane</keyword>
<reference evidence="9" key="1">
    <citation type="submission" date="2016-10" db="EMBL/GenBank/DDBJ databases">
        <authorList>
            <person name="Varghese N."/>
            <person name="Submissions S."/>
        </authorList>
    </citation>
    <scope>NUCLEOTIDE SEQUENCE [LARGE SCALE GENOMIC DNA]</scope>
    <source>
        <strain evidence="9">CGMCC 1.10369</strain>
    </source>
</reference>
<proteinExistence type="predicted"/>
<feature type="transmembrane region" description="Helical" evidence="6">
    <location>
        <begin position="135"/>
        <end position="153"/>
    </location>
</feature>
<feature type="transmembrane region" description="Helical" evidence="6">
    <location>
        <begin position="7"/>
        <end position="27"/>
    </location>
</feature>
<dbReference type="EMBL" id="FNIL01000001">
    <property type="protein sequence ID" value="SDN42178.1"/>
    <property type="molecule type" value="Genomic_DNA"/>
</dbReference>
<feature type="transmembrane region" description="Helical" evidence="6">
    <location>
        <begin position="286"/>
        <end position="310"/>
    </location>
</feature>
<dbReference type="Pfam" id="PF02690">
    <property type="entry name" value="Na_Pi_cotrans"/>
    <property type="match status" value="1"/>
</dbReference>
<dbReference type="NCBIfam" id="NF037997">
    <property type="entry name" value="Na_Pi_symport"/>
    <property type="match status" value="1"/>
</dbReference>
<evidence type="ECO:0000259" key="7">
    <source>
        <dbReference type="Pfam" id="PF01895"/>
    </source>
</evidence>
<name>A0A1H0B937_9BACI</name>
<evidence type="ECO:0000313" key="8">
    <source>
        <dbReference type="EMBL" id="SDN42178.1"/>
    </source>
</evidence>
<dbReference type="NCBIfam" id="TIGR00704">
    <property type="entry name" value="NaPi_cotrn_rel"/>
    <property type="match status" value="1"/>
</dbReference>
<evidence type="ECO:0000256" key="2">
    <source>
        <dbReference type="ARBA" id="ARBA00022475"/>
    </source>
</evidence>
<feature type="transmembrane region" description="Helical" evidence="6">
    <location>
        <begin position="50"/>
        <end position="76"/>
    </location>
</feature>
<dbReference type="GO" id="GO:0044341">
    <property type="term" value="P:sodium-dependent phosphate transport"/>
    <property type="evidence" value="ECO:0007669"/>
    <property type="project" value="InterPro"/>
</dbReference>
<dbReference type="InterPro" id="IPR038078">
    <property type="entry name" value="PhoU-like_sf"/>
</dbReference>
<keyword evidence="9" id="KW-1185">Reference proteome</keyword>
<keyword evidence="3 6" id="KW-0812">Transmembrane</keyword>
<feature type="domain" description="PhoU" evidence="7">
    <location>
        <begin position="453"/>
        <end position="538"/>
    </location>
</feature>
<comment type="subcellular location">
    <subcellularLocation>
        <location evidence="1">Cell membrane</location>
        <topology evidence="1">Multi-pass membrane protein</topology>
    </subcellularLocation>
</comment>
<dbReference type="InterPro" id="IPR003841">
    <property type="entry name" value="Na/Pi_transpt"/>
</dbReference>
<organism evidence="8 9">
    <name type="scientific">Alkalicoccus daliensis</name>
    <dbReference type="NCBI Taxonomy" id="745820"/>
    <lineage>
        <taxon>Bacteria</taxon>
        <taxon>Bacillati</taxon>
        <taxon>Bacillota</taxon>
        <taxon>Bacilli</taxon>
        <taxon>Bacillales</taxon>
        <taxon>Bacillaceae</taxon>
        <taxon>Alkalicoccus</taxon>
    </lineage>
</organism>
<evidence type="ECO:0000256" key="6">
    <source>
        <dbReference type="SAM" id="Phobius"/>
    </source>
</evidence>
<dbReference type="GO" id="GO:0005886">
    <property type="term" value="C:plasma membrane"/>
    <property type="evidence" value="ECO:0007669"/>
    <property type="project" value="UniProtKB-SubCell"/>
</dbReference>
<dbReference type="InterPro" id="IPR004633">
    <property type="entry name" value="NaPi_cotrn-rel/YqeW-like"/>
</dbReference>
<keyword evidence="4 6" id="KW-1133">Transmembrane helix</keyword>
<protein>
    <submittedName>
        <fullName evidence="8">Phosphate:Na+ symporter</fullName>
    </submittedName>
</protein>
<evidence type="ECO:0000256" key="3">
    <source>
        <dbReference type="ARBA" id="ARBA00022692"/>
    </source>
</evidence>
<dbReference type="PANTHER" id="PTHR10010">
    <property type="entry name" value="SOLUTE CARRIER FAMILY 34 SODIUM PHOSPHATE , MEMBER 2-RELATED"/>
    <property type="match status" value="1"/>
</dbReference>
<evidence type="ECO:0000256" key="1">
    <source>
        <dbReference type="ARBA" id="ARBA00004651"/>
    </source>
</evidence>
<evidence type="ECO:0000256" key="4">
    <source>
        <dbReference type="ARBA" id="ARBA00022989"/>
    </source>
</evidence>
<dbReference type="GO" id="GO:0005436">
    <property type="term" value="F:sodium:phosphate symporter activity"/>
    <property type="evidence" value="ECO:0007669"/>
    <property type="project" value="InterPro"/>
</dbReference>
<dbReference type="InterPro" id="IPR026022">
    <property type="entry name" value="PhoU_dom"/>
</dbReference>
<evidence type="ECO:0000256" key="5">
    <source>
        <dbReference type="ARBA" id="ARBA00023136"/>
    </source>
</evidence>
<sequence length="543" mass="59272">MDMELRDLIFMFVGGLAIFLFGIKYMGDGLQKVAGDKLRDILDKFTSNPIMGVLAGIVVTILLQTSTGTTVLAIGLVNAGFMTLRQSIGVIMGANIGTTVTAFIIGLNISDYALPIVAVGTFLIFFFKNKKANNYGQVFFGFGALFYGLNLMGDGLRPLRELEAFAELTVNMSANPLLGVLIGTIFTVSVQSSSAAIGLLQQLFAQGALDLDAALPVLFGDNIGTTITAVLASLGASIAAKRAALTHVIFNVVGTILVLIIIRPYISMVAYFQESLNLNPEMTIAFAHGIFNVSNVLIQLPFVALLALAVTKIIPGNDMIIEYKAQHLDPSIISQSSSIALSQAKKETLRMGELSSQGLQEAAEFVKTNNKRHAELTYQFEDAINNLDRKITDYLTRISTNSLTAADSRYHSMLMDTVRDIERVGDHMENIIELKEYQVANKVKLSQSAMEDLEEMFTLTIATLKEAFEALDNDNVEMARSAILKEEEIDKMERQLRKKHIMRLNEGLCEGSAGIVFVDMISNLERIGDHSVNIAEAVAEEGE</sequence>
<evidence type="ECO:0000313" key="9">
    <source>
        <dbReference type="Proteomes" id="UP000198778"/>
    </source>
</evidence>
<dbReference type="Gene3D" id="1.20.58.220">
    <property type="entry name" value="Phosphate transport system protein phou homolog 2, domain 2"/>
    <property type="match status" value="1"/>
</dbReference>
<feature type="transmembrane region" description="Helical" evidence="6">
    <location>
        <begin position="112"/>
        <end position="128"/>
    </location>
</feature>
<dbReference type="AlphaFoldDB" id="A0A1H0B937"/>
<dbReference type="PANTHER" id="PTHR10010:SF46">
    <property type="entry name" value="SODIUM-DEPENDENT PHOSPHATE TRANSPORT PROTEIN 2B"/>
    <property type="match status" value="1"/>
</dbReference>